<dbReference type="EMBL" id="JAHRIN010050792">
    <property type="protein sequence ID" value="MEQ2208877.1"/>
    <property type="molecule type" value="Genomic_DNA"/>
</dbReference>
<feature type="non-terminal residue" evidence="2">
    <location>
        <position position="1"/>
    </location>
</feature>
<name>A0ABV0RL35_9TELE</name>
<feature type="signal peptide" evidence="1">
    <location>
        <begin position="1"/>
        <end position="17"/>
    </location>
</feature>
<comment type="caution">
    <text evidence="2">The sequence shown here is derived from an EMBL/GenBank/DDBJ whole genome shotgun (WGS) entry which is preliminary data.</text>
</comment>
<evidence type="ECO:0000256" key="1">
    <source>
        <dbReference type="SAM" id="SignalP"/>
    </source>
</evidence>
<sequence length="67" mass="7267">QCVNLFSLAACLWDSAGLCVSRWCAIALTRVVTGFLAQSELITSLPGRSGINLVLDYDYLPCDVMVI</sequence>
<feature type="chain" id="PRO_5045846256" evidence="1">
    <location>
        <begin position="18"/>
        <end position="67"/>
    </location>
</feature>
<accession>A0ABV0RL35</accession>
<reference evidence="2 3" key="1">
    <citation type="submission" date="2021-06" db="EMBL/GenBank/DDBJ databases">
        <authorList>
            <person name="Palmer J.M."/>
        </authorList>
    </citation>
    <scope>NUCLEOTIDE SEQUENCE [LARGE SCALE GENOMIC DNA]</scope>
    <source>
        <strain evidence="2 3">XC_2019</strain>
        <tissue evidence="2">Muscle</tissue>
    </source>
</reference>
<evidence type="ECO:0000313" key="3">
    <source>
        <dbReference type="Proteomes" id="UP001434883"/>
    </source>
</evidence>
<dbReference type="Proteomes" id="UP001434883">
    <property type="component" value="Unassembled WGS sequence"/>
</dbReference>
<evidence type="ECO:0000313" key="2">
    <source>
        <dbReference type="EMBL" id="MEQ2208877.1"/>
    </source>
</evidence>
<organism evidence="2 3">
    <name type="scientific">Xenoophorus captivus</name>
    <dbReference type="NCBI Taxonomy" id="1517983"/>
    <lineage>
        <taxon>Eukaryota</taxon>
        <taxon>Metazoa</taxon>
        <taxon>Chordata</taxon>
        <taxon>Craniata</taxon>
        <taxon>Vertebrata</taxon>
        <taxon>Euteleostomi</taxon>
        <taxon>Actinopterygii</taxon>
        <taxon>Neopterygii</taxon>
        <taxon>Teleostei</taxon>
        <taxon>Neoteleostei</taxon>
        <taxon>Acanthomorphata</taxon>
        <taxon>Ovalentaria</taxon>
        <taxon>Atherinomorphae</taxon>
        <taxon>Cyprinodontiformes</taxon>
        <taxon>Goodeidae</taxon>
        <taxon>Xenoophorus</taxon>
    </lineage>
</organism>
<gene>
    <name evidence="2" type="ORF">XENOCAPTIV_018124</name>
</gene>
<protein>
    <submittedName>
        <fullName evidence="2">Uncharacterized protein</fullName>
    </submittedName>
</protein>
<keyword evidence="1" id="KW-0732">Signal</keyword>
<keyword evidence="3" id="KW-1185">Reference proteome</keyword>
<proteinExistence type="predicted"/>